<dbReference type="AlphaFoldDB" id="A0A4D6LYB4"/>
<accession>A0A4D6LYB4</accession>
<keyword evidence="3" id="KW-1185">Reference proteome</keyword>
<organism evidence="2 3">
    <name type="scientific">Vigna unguiculata</name>
    <name type="common">Cowpea</name>
    <dbReference type="NCBI Taxonomy" id="3917"/>
    <lineage>
        <taxon>Eukaryota</taxon>
        <taxon>Viridiplantae</taxon>
        <taxon>Streptophyta</taxon>
        <taxon>Embryophyta</taxon>
        <taxon>Tracheophyta</taxon>
        <taxon>Spermatophyta</taxon>
        <taxon>Magnoliopsida</taxon>
        <taxon>eudicotyledons</taxon>
        <taxon>Gunneridae</taxon>
        <taxon>Pentapetalae</taxon>
        <taxon>rosids</taxon>
        <taxon>fabids</taxon>
        <taxon>Fabales</taxon>
        <taxon>Fabaceae</taxon>
        <taxon>Papilionoideae</taxon>
        <taxon>50 kb inversion clade</taxon>
        <taxon>NPAAA clade</taxon>
        <taxon>indigoferoid/millettioid clade</taxon>
        <taxon>Phaseoleae</taxon>
        <taxon>Vigna</taxon>
    </lineage>
</organism>
<gene>
    <name evidence="2" type="ORF">DEO72_LG5g1391</name>
</gene>
<sequence>MNKMTPAQMAKLLNHHSLADHENLAHLLPSTKLMIIARKNSHIQHNHATKRNQTCYDSSFNTLRLDSTHPDTYNLVGFSGCLRLWWIPLFDPELLEPELCVTSVTMNQIPLTTSYTDGAPPWTPTNRGHGITSRPLKRDPRGEPPLRLGEGSMENSGNITGSRLGETPLAWARCSLAQKVRAGRLGNLSCNSPRRAPCFISPRRD</sequence>
<reference evidence="2 3" key="1">
    <citation type="submission" date="2019-04" db="EMBL/GenBank/DDBJ databases">
        <title>An improved genome assembly and genetic linkage map for asparagus bean, Vigna unguiculata ssp. sesquipedialis.</title>
        <authorList>
            <person name="Xia Q."/>
            <person name="Zhang R."/>
            <person name="Dong Y."/>
        </authorList>
    </citation>
    <scope>NUCLEOTIDE SEQUENCE [LARGE SCALE GENOMIC DNA]</scope>
    <source>
        <tissue evidence="2">Leaf</tissue>
    </source>
</reference>
<evidence type="ECO:0000256" key="1">
    <source>
        <dbReference type="SAM" id="MobiDB-lite"/>
    </source>
</evidence>
<evidence type="ECO:0000313" key="2">
    <source>
        <dbReference type="EMBL" id="QCD93318.1"/>
    </source>
</evidence>
<name>A0A4D6LYB4_VIGUN</name>
<feature type="region of interest" description="Disordered" evidence="1">
    <location>
        <begin position="115"/>
        <end position="161"/>
    </location>
</feature>
<dbReference type="Proteomes" id="UP000501690">
    <property type="component" value="Linkage Group LG5"/>
</dbReference>
<dbReference type="EMBL" id="CP039349">
    <property type="protein sequence ID" value="QCD93318.1"/>
    <property type="molecule type" value="Genomic_DNA"/>
</dbReference>
<proteinExistence type="predicted"/>
<evidence type="ECO:0000313" key="3">
    <source>
        <dbReference type="Proteomes" id="UP000501690"/>
    </source>
</evidence>
<protein>
    <submittedName>
        <fullName evidence="2">Uncharacterized protein</fullName>
    </submittedName>
</protein>